<organism evidence="1">
    <name type="scientific">uncultured Caudovirales phage</name>
    <dbReference type="NCBI Taxonomy" id="2100421"/>
    <lineage>
        <taxon>Viruses</taxon>
        <taxon>Duplodnaviria</taxon>
        <taxon>Heunggongvirae</taxon>
        <taxon>Uroviricota</taxon>
        <taxon>Caudoviricetes</taxon>
        <taxon>Peduoviridae</taxon>
        <taxon>Maltschvirus</taxon>
        <taxon>Maltschvirus maltsch</taxon>
    </lineage>
</organism>
<name>A0A6J7WJI0_9CAUD</name>
<evidence type="ECO:0000313" key="1">
    <source>
        <dbReference type="EMBL" id="CAB5218239.1"/>
    </source>
</evidence>
<gene>
    <name evidence="1" type="ORF">UFOVP204_121</name>
</gene>
<reference evidence="1" key="1">
    <citation type="submission" date="2020-05" db="EMBL/GenBank/DDBJ databases">
        <authorList>
            <person name="Chiriac C."/>
            <person name="Salcher M."/>
            <person name="Ghai R."/>
            <person name="Kavagutti S V."/>
        </authorList>
    </citation>
    <scope>NUCLEOTIDE SEQUENCE</scope>
</reference>
<protein>
    <submittedName>
        <fullName evidence="1">Uncharacterized protein</fullName>
    </submittedName>
</protein>
<dbReference type="EMBL" id="LR798257">
    <property type="protein sequence ID" value="CAB5218239.1"/>
    <property type="molecule type" value="Genomic_DNA"/>
</dbReference>
<proteinExistence type="predicted"/>
<accession>A0A6J7WJI0</accession>
<sequence>MNKETTITYSLVNNFWRFDIKSGKYMVSGLAESLKEAVNKAEFALTGIPSYGIVHTIYKDVE</sequence>